<name>A0A3R5ZZG3_9FIRM</name>
<feature type="domain" description="XdhC Rossmann" evidence="2">
    <location>
        <begin position="44"/>
        <end position="188"/>
    </location>
</feature>
<sequence length="313" mass="34437">MKYSKKEDFIMNPVEFHPFEMQFEVPGTDGQTVYTRRFQAPRRLIILGCGYVAQSLCHFASQLEFDIYAADDRPSFANPYTMTNAKEVICDSFPAAIEQMHPDEQDFVAIVTRGHKHDADCIRTLYASGITPAYMGLIGSKRRVAGLFENLCTEGIDRSFLDQIHTPIGLAIGAVTTDEIAISILSELILCRSRLSLWKKNGILEQTNLDPVFLNALHTEGPKAIAVVVDRKGSTPVKTGAIMCVNALGQSFGTIGGGCGEHEVLRKALEVLSDKKDMFLSVDMTNDFAGEEGMVCGGTMDVIIRYVPGKVEI</sequence>
<dbReference type="InterPro" id="IPR003777">
    <property type="entry name" value="XdhC_CoxI"/>
</dbReference>
<evidence type="ECO:0000313" key="3">
    <source>
        <dbReference type="EMBL" id="RHE99272.1"/>
    </source>
</evidence>
<dbReference type="EMBL" id="QSKW01000004">
    <property type="protein sequence ID" value="RHE99272.1"/>
    <property type="molecule type" value="Genomic_DNA"/>
</dbReference>
<evidence type="ECO:0000259" key="2">
    <source>
        <dbReference type="Pfam" id="PF13478"/>
    </source>
</evidence>
<feature type="domain" description="XdhC- CoxI" evidence="1">
    <location>
        <begin position="218"/>
        <end position="280"/>
    </location>
</feature>
<dbReference type="InterPro" id="IPR027051">
    <property type="entry name" value="XdhC_Rossmann_dom"/>
</dbReference>
<dbReference type="AlphaFoldDB" id="A0A3R5ZZG3"/>
<dbReference type="Proteomes" id="UP000286271">
    <property type="component" value="Unassembled WGS sequence"/>
</dbReference>
<protein>
    <submittedName>
        <fullName evidence="3">Xanthine dehydrogenase</fullName>
    </submittedName>
</protein>
<proteinExistence type="predicted"/>
<gene>
    <name evidence="3" type="ORF">DW707_03705</name>
</gene>
<dbReference type="Pfam" id="PF13478">
    <property type="entry name" value="XdhC_C"/>
    <property type="match status" value="1"/>
</dbReference>
<dbReference type="Pfam" id="PF02625">
    <property type="entry name" value="XdhC_CoxI"/>
    <property type="match status" value="1"/>
</dbReference>
<dbReference type="PANTHER" id="PTHR30388">
    <property type="entry name" value="ALDEHYDE OXIDOREDUCTASE MOLYBDENUM COFACTOR ASSEMBLY PROTEIN"/>
    <property type="match status" value="1"/>
</dbReference>
<dbReference type="PANTHER" id="PTHR30388:SF6">
    <property type="entry name" value="XANTHINE DEHYDROGENASE SUBUNIT A-RELATED"/>
    <property type="match status" value="1"/>
</dbReference>
<dbReference type="InterPro" id="IPR052698">
    <property type="entry name" value="MoCofactor_Util/Proc"/>
</dbReference>
<comment type="caution">
    <text evidence="3">The sequence shown here is derived from an EMBL/GenBank/DDBJ whole genome shotgun (WGS) entry which is preliminary data.</text>
</comment>
<evidence type="ECO:0000259" key="1">
    <source>
        <dbReference type="Pfam" id="PF02625"/>
    </source>
</evidence>
<evidence type="ECO:0000313" key="4">
    <source>
        <dbReference type="Proteomes" id="UP000286271"/>
    </source>
</evidence>
<organism evidence="3 4">
    <name type="scientific">Roseburia inulinivorans</name>
    <dbReference type="NCBI Taxonomy" id="360807"/>
    <lineage>
        <taxon>Bacteria</taxon>
        <taxon>Bacillati</taxon>
        <taxon>Bacillota</taxon>
        <taxon>Clostridia</taxon>
        <taxon>Lachnospirales</taxon>
        <taxon>Lachnospiraceae</taxon>
        <taxon>Roseburia</taxon>
    </lineage>
</organism>
<accession>A0A3R5ZZG3</accession>
<dbReference type="Gene3D" id="3.40.50.720">
    <property type="entry name" value="NAD(P)-binding Rossmann-like Domain"/>
    <property type="match status" value="1"/>
</dbReference>
<reference evidence="3 4" key="1">
    <citation type="submission" date="2018-08" db="EMBL/GenBank/DDBJ databases">
        <title>A genome reference for cultivated species of the human gut microbiota.</title>
        <authorList>
            <person name="Zou Y."/>
            <person name="Xue W."/>
            <person name="Luo G."/>
        </authorList>
    </citation>
    <scope>NUCLEOTIDE SEQUENCE [LARGE SCALE GENOMIC DNA]</scope>
    <source>
        <strain evidence="3 4">AM27-11</strain>
    </source>
</reference>